<dbReference type="SUPFAM" id="SSF52540">
    <property type="entry name" value="P-loop containing nucleoside triphosphate hydrolases"/>
    <property type="match status" value="1"/>
</dbReference>
<evidence type="ECO:0000256" key="2">
    <source>
        <dbReference type="ARBA" id="ARBA00022840"/>
    </source>
</evidence>
<dbReference type="GO" id="GO:0022857">
    <property type="term" value="F:transmembrane transporter activity"/>
    <property type="evidence" value="ECO:0007669"/>
    <property type="project" value="TreeGrafter"/>
</dbReference>
<protein>
    <submittedName>
        <fullName evidence="4">NitT/TauT family transport system ATP-binding protein</fullName>
    </submittedName>
</protein>
<dbReference type="AlphaFoldDB" id="A0A1G5S145"/>
<reference evidence="4 5" key="1">
    <citation type="submission" date="2016-10" db="EMBL/GenBank/DDBJ databases">
        <authorList>
            <person name="de Groot N.N."/>
        </authorList>
    </citation>
    <scope>NUCLEOTIDE SEQUENCE [LARGE SCALE GENOMIC DNA]</scope>
    <source>
        <strain evidence="4 5">DSM 10317</strain>
    </source>
</reference>
<dbReference type="SMART" id="SM00382">
    <property type="entry name" value="AAA"/>
    <property type="match status" value="1"/>
</dbReference>
<dbReference type="GO" id="GO:0005524">
    <property type="term" value="F:ATP binding"/>
    <property type="evidence" value="ECO:0007669"/>
    <property type="project" value="UniProtKB-KW"/>
</dbReference>
<dbReference type="Pfam" id="PF00005">
    <property type="entry name" value="ABC_tran"/>
    <property type="match status" value="1"/>
</dbReference>
<dbReference type="GO" id="GO:0016887">
    <property type="term" value="F:ATP hydrolysis activity"/>
    <property type="evidence" value="ECO:0007669"/>
    <property type="project" value="InterPro"/>
</dbReference>
<keyword evidence="2 4" id="KW-0067">ATP-binding</keyword>
<dbReference type="RefSeq" id="WP_090163340.1">
    <property type="nucleotide sequence ID" value="NZ_FMWK01000012.1"/>
</dbReference>
<organism evidence="4 5">
    <name type="scientific">Pseudobutyrivibrio xylanivorans</name>
    <dbReference type="NCBI Taxonomy" id="185007"/>
    <lineage>
        <taxon>Bacteria</taxon>
        <taxon>Bacillati</taxon>
        <taxon>Bacillota</taxon>
        <taxon>Clostridia</taxon>
        <taxon>Lachnospirales</taxon>
        <taxon>Lachnospiraceae</taxon>
        <taxon>Pseudobutyrivibrio</taxon>
    </lineage>
</organism>
<dbReference type="InterPro" id="IPR003439">
    <property type="entry name" value="ABC_transporter-like_ATP-bd"/>
</dbReference>
<evidence type="ECO:0000313" key="4">
    <source>
        <dbReference type="EMBL" id="SCZ80102.1"/>
    </source>
</evidence>
<evidence type="ECO:0000259" key="3">
    <source>
        <dbReference type="PROSITE" id="PS50893"/>
    </source>
</evidence>
<dbReference type="PROSITE" id="PS50893">
    <property type="entry name" value="ABC_TRANSPORTER_2"/>
    <property type="match status" value="1"/>
</dbReference>
<gene>
    <name evidence="4" type="ORF">SAMN02910350_02119</name>
</gene>
<dbReference type="EMBL" id="FMWK01000012">
    <property type="protein sequence ID" value="SCZ80102.1"/>
    <property type="molecule type" value="Genomic_DNA"/>
</dbReference>
<name>A0A1G5S145_PSEXY</name>
<sequence length="192" mass="21271">MDIVIKNLSKAYDGQKVLDNLSVTLPEKSFTCLMGKSGVGKTTLLSILMGLEQADEGTILGVDDKNLSVVFQENRLCNNLTALLNIKMVIEDSARISDTQIRTYLDRIGLGNETKKPVSEFSGGMKRRVAILRALLADFDLLIMDEPLKGLDEDTKQQVIDIIKELTQNKTVIMTTHDDSEPQAFNANIINL</sequence>
<dbReference type="Proteomes" id="UP000199428">
    <property type="component" value="Unassembled WGS sequence"/>
</dbReference>
<evidence type="ECO:0000256" key="1">
    <source>
        <dbReference type="ARBA" id="ARBA00022741"/>
    </source>
</evidence>
<dbReference type="InterPro" id="IPR017871">
    <property type="entry name" value="ABC_transporter-like_CS"/>
</dbReference>
<keyword evidence="1" id="KW-0547">Nucleotide-binding</keyword>
<dbReference type="InterPro" id="IPR027417">
    <property type="entry name" value="P-loop_NTPase"/>
</dbReference>
<dbReference type="PANTHER" id="PTHR24220">
    <property type="entry name" value="IMPORT ATP-BINDING PROTEIN"/>
    <property type="match status" value="1"/>
</dbReference>
<accession>A0A1G5S145</accession>
<dbReference type="GO" id="GO:0005886">
    <property type="term" value="C:plasma membrane"/>
    <property type="evidence" value="ECO:0007669"/>
    <property type="project" value="TreeGrafter"/>
</dbReference>
<dbReference type="InterPro" id="IPR003593">
    <property type="entry name" value="AAA+_ATPase"/>
</dbReference>
<evidence type="ECO:0000313" key="5">
    <source>
        <dbReference type="Proteomes" id="UP000199428"/>
    </source>
</evidence>
<dbReference type="Gene3D" id="3.40.50.300">
    <property type="entry name" value="P-loop containing nucleotide triphosphate hydrolases"/>
    <property type="match status" value="1"/>
</dbReference>
<dbReference type="PANTHER" id="PTHR24220:SF364">
    <property type="entry name" value="FLUOROQUINOLONES EXPORT ATP-BINDING PROTEIN RV2688C"/>
    <property type="match status" value="1"/>
</dbReference>
<dbReference type="InterPro" id="IPR015854">
    <property type="entry name" value="ABC_transpr_LolD-like"/>
</dbReference>
<feature type="domain" description="ABC transporter" evidence="3">
    <location>
        <begin position="3"/>
        <end position="192"/>
    </location>
</feature>
<proteinExistence type="predicted"/>
<dbReference type="PROSITE" id="PS00211">
    <property type="entry name" value="ABC_TRANSPORTER_1"/>
    <property type="match status" value="1"/>
</dbReference>